<organism evidence="9 10">
    <name type="scientific">Candidatus Sodalis endolongispinus</name>
    <dbReference type="NCBI Taxonomy" id="2812662"/>
    <lineage>
        <taxon>Bacteria</taxon>
        <taxon>Pseudomonadati</taxon>
        <taxon>Pseudomonadota</taxon>
        <taxon>Gammaproteobacteria</taxon>
        <taxon>Enterobacterales</taxon>
        <taxon>Bruguierivoracaceae</taxon>
        <taxon>Sodalis</taxon>
    </lineage>
</organism>
<evidence type="ECO:0000313" key="10">
    <source>
        <dbReference type="Proteomes" id="UP000811282"/>
    </source>
</evidence>
<evidence type="ECO:0000256" key="6">
    <source>
        <dbReference type="ARBA" id="ARBA00023004"/>
    </source>
</evidence>
<evidence type="ECO:0000256" key="2">
    <source>
        <dbReference type="ARBA" id="ARBA00022617"/>
    </source>
</evidence>
<keyword evidence="10" id="KW-1185">Reference proteome</keyword>
<dbReference type="RefSeq" id="WP_215668755.1">
    <property type="nucleotide sequence ID" value="NZ_JAFJYC010000001.1"/>
</dbReference>
<dbReference type="InterPro" id="IPR005616">
    <property type="entry name" value="CcmH/CycL/Ccl2/NrfF_N"/>
</dbReference>
<comment type="caution">
    <text evidence="9">The sequence shown here is derived from an EMBL/GenBank/DDBJ whole genome shotgun (WGS) entry which is preliminary data.</text>
</comment>
<evidence type="ECO:0000256" key="5">
    <source>
        <dbReference type="ARBA" id="ARBA00022748"/>
    </source>
</evidence>
<evidence type="ECO:0000313" key="9">
    <source>
        <dbReference type="EMBL" id="MBT9431605.1"/>
    </source>
</evidence>
<keyword evidence="6 7" id="KW-0408">Iron</keyword>
<reference evidence="9 10" key="1">
    <citation type="journal article" date="2021" name="Genome Biol. Evol.">
        <title>The evolution of interdependence in a four-way mealybug symbiosis.</title>
        <authorList>
            <person name="Garber A.I."/>
            <person name="Kupper M."/>
            <person name="Laetsch D.R."/>
            <person name="Weldon S.R."/>
            <person name="Ladinsky M.S."/>
            <person name="Bjorkman P.J."/>
            <person name="McCutcheon J.P."/>
        </authorList>
    </citation>
    <scope>NUCLEOTIDE SEQUENCE [LARGE SCALE GENOMIC DNA]</scope>
    <source>
        <strain evidence="9">SOD</strain>
    </source>
</reference>
<dbReference type="Pfam" id="PF03918">
    <property type="entry name" value="CcmH"/>
    <property type="match status" value="1"/>
</dbReference>
<evidence type="ECO:0000259" key="8">
    <source>
        <dbReference type="Pfam" id="PF03918"/>
    </source>
</evidence>
<evidence type="ECO:0000256" key="7">
    <source>
        <dbReference type="RuleBase" id="RU364112"/>
    </source>
</evidence>
<dbReference type="InterPro" id="IPR051263">
    <property type="entry name" value="C-type_cytochrome_biogenesis"/>
</dbReference>
<comment type="function">
    <text evidence="7">Possible subunit of a heme lyase.</text>
</comment>
<dbReference type="EMBL" id="JAFJYC010000001">
    <property type="protein sequence ID" value="MBT9431605.1"/>
    <property type="molecule type" value="Genomic_DNA"/>
</dbReference>
<proteinExistence type="inferred from homology"/>
<dbReference type="Proteomes" id="UP000811282">
    <property type="component" value="Unassembled WGS sequence"/>
</dbReference>
<feature type="signal peptide" evidence="7">
    <location>
        <begin position="1"/>
        <end position="21"/>
    </location>
</feature>
<feature type="transmembrane region" description="Helical" evidence="7">
    <location>
        <begin position="105"/>
        <end position="127"/>
    </location>
</feature>
<keyword evidence="7" id="KW-0472">Membrane</keyword>
<sequence length="156" mass="17186">MRRAPILALLSGLLLSAAAAAAVDIHQFSSETQEQRYRPLLVELRCPKCQNTSIADSNAVIAGDMRDRVYSLMQQGQSNQQIIDYMVARYGRFVTYTPPLNPLTLLLWLVPLLFVGVGAAVIIVAAARRKPHVSALSVAQKQRLARLLPHSDRNAP</sequence>
<feature type="domain" description="CcmH/CycL/Ccl2/NrfF N-terminal" evidence="8">
    <location>
        <begin position="11"/>
        <end position="148"/>
    </location>
</feature>
<dbReference type="CDD" id="cd16378">
    <property type="entry name" value="CcmH_N"/>
    <property type="match status" value="1"/>
</dbReference>
<keyword evidence="5" id="KW-0201">Cytochrome c-type biogenesis</keyword>
<keyword evidence="7" id="KW-1133">Transmembrane helix</keyword>
<dbReference type="PANTHER" id="PTHR47870:SF1">
    <property type="entry name" value="CYTOCHROME C-TYPE BIOGENESIS PROTEIN CCMH"/>
    <property type="match status" value="1"/>
</dbReference>
<dbReference type="Gene3D" id="1.10.8.640">
    <property type="entry name" value="Cytochrome C biogenesis protein"/>
    <property type="match status" value="1"/>
</dbReference>
<protein>
    <recommendedName>
        <fullName evidence="7">Cytochrome c-type biogenesis protein</fullName>
    </recommendedName>
</protein>
<evidence type="ECO:0000256" key="3">
    <source>
        <dbReference type="ARBA" id="ARBA00022723"/>
    </source>
</evidence>
<evidence type="ECO:0000256" key="4">
    <source>
        <dbReference type="ARBA" id="ARBA00022729"/>
    </source>
</evidence>
<comment type="similarity">
    <text evidence="1 7">Belongs to the CcmH/CycL/Ccl2/NrfF family.</text>
</comment>
<keyword evidence="4 7" id="KW-0732">Signal</keyword>
<dbReference type="InterPro" id="IPR038297">
    <property type="entry name" value="CcmH/CycL/NrfF/Ccl2_sf"/>
</dbReference>
<gene>
    <name evidence="9" type="ORF">JZM24_04535</name>
</gene>
<keyword evidence="7" id="KW-0812">Transmembrane</keyword>
<feature type="chain" id="PRO_5044972934" description="Cytochrome c-type biogenesis protein" evidence="7">
    <location>
        <begin position="22"/>
        <end position="156"/>
    </location>
</feature>
<name>A0ABS5Y9D1_9GAMM</name>
<keyword evidence="3 7" id="KW-0479">Metal-binding</keyword>
<evidence type="ECO:0000256" key="1">
    <source>
        <dbReference type="ARBA" id="ARBA00010342"/>
    </source>
</evidence>
<dbReference type="PANTHER" id="PTHR47870">
    <property type="entry name" value="CYTOCHROME C-TYPE BIOGENESIS PROTEIN CCMH"/>
    <property type="match status" value="1"/>
</dbReference>
<keyword evidence="2 7" id="KW-0349">Heme</keyword>
<accession>A0ABS5Y9D1</accession>